<comment type="caution">
    <text evidence="6">The sequence shown here is derived from an EMBL/GenBank/DDBJ whole genome shotgun (WGS) entry which is preliminary data.</text>
</comment>
<dbReference type="Pfam" id="PF05995">
    <property type="entry name" value="CDO_I"/>
    <property type="match status" value="1"/>
</dbReference>
<protein>
    <submittedName>
        <fullName evidence="6">Cysteine dioxygenase family protein</fullName>
    </submittedName>
</protein>
<dbReference type="PANTHER" id="PTHR12918:SF1">
    <property type="entry name" value="CYSTEINE DIOXYGENASE TYPE 1"/>
    <property type="match status" value="1"/>
</dbReference>
<evidence type="ECO:0000313" key="6">
    <source>
        <dbReference type="EMBL" id="MCL1635006.1"/>
    </source>
</evidence>
<dbReference type="InterPro" id="IPR010300">
    <property type="entry name" value="CDO_1"/>
</dbReference>
<keyword evidence="4" id="KW-0560">Oxidoreductase</keyword>
<gene>
    <name evidence="6" type="ORF">M2650_10235</name>
</gene>
<dbReference type="CDD" id="cd10548">
    <property type="entry name" value="cupin_CDO"/>
    <property type="match status" value="1"/>
</dbReference>
<evidence type="ECO:0000256" key="2">
    <source>
        <dbReference type="ARBA" id="ARBA00022723"/>
    </source>
</evidence>
<dbReference type="PANTHER" id="PTHR12918">
    <property type="entry name" value="CYSTEINE DIOXYGENASE"/>
    <property type="match status" value="1"/>
</dbReference>
<evidence type="ECO:0000256" key="3">
    <source>
        <dbReference type="ARBA" id="ARBA00022964"/>
    </source>
</evidence>
<evidence type="ECO:0000256" key="1">
    <source>
        <dbReference type="ARBA" id="ARBA00006622"/>
    </source>
</evidence>
<dbReference type="GO" id="GO:0051213">
    <property type="term" value="F:dioxygenase activity"/>
    <property type="evidence" value="ECO:0007669"/>
    <property type="project" value="UniProtKB-KW"/>
</dbReference>
<comment type="similarity">
    <text evidence="1">Belongs to the cysteine dioxygenase family.</text>
</comment>
<dbReference type="EMBL" id="JAMBEP010000001">
    <property type="protein sequence ID" value="MCL1635006.1"/>
    <property type="molecule type" value="Genomic_DNA"/>
</dbReference>
<dbReference type="InterPro" id="IPR014710">
    <property type="entry name" value="RmlC-like_jellyroll"/>
</dbReference>
<keyword evidence="5" id="KW-0408">Iron</keyword>
<keyword evidence="7" id="KW-1185">Reference proteome</keyword>
<keyword evidence="3 6" id="KW-0223">Dioxygenase</keyword>
<dbReference type="SUPFAM" id="SSF51182">
    <property type="entry name" value="RmlC-like cupins"/>
    <property type="match status" value="1"/>
</dbReference>
<proteinExistence type="inferred from homology"/>
<keyword evidence="2" id="KW-0479">Metal-binding</keyword>
<organism evidence="6 7">
    <name type="scientific">Luteimonas galliterrae</name>
    <dbReference type="NCBI Taxonomy" id="2940486"/>
    <lineage>
        <taxon>Bacteria</taxon>
        <taxon>Pseudomonadati</taxon>
        <taxon>Pseudomonadota</taxon>
        <taxon>Gammaproteobacteria</taxon>
        <taxon>Lysobacterales</taxon>
        <taxon>Lysobacteraceae</taxon>
        <taxon>Luteimonas</taxon>
    </lineage>
</organism>
<dbReference type="Proteomes" id="UP001431217">
    <property type="component" value="Unassembled WGS sequence"/>
</dbReference>
<evidence type="ECO:0000313" key="7">
    <source>
        <dbReference type="Proteomes" id="UP001431217"/>
    </source>
</evidence>
<reference evidence="6 7" key="1">
    <citation type="submission" date="2022-05" db="EMBL/GenBank/DDBJ databases">
        <title>Luteimonas sp. SX5, whole genome shotgun sequencing project.</title>
        <authorList>
            <person name="Zhao G."/>
            <person name="Shen L."/>
        </authorList>
    </citation>
    <scope>NUCLEOTIDE SEQUENCE [LARGE SCALE GENOMIC DNA]</scope>
    <source>
        <strain evidence="6 7">SX5</strain>
    </source>
</reference>
<evidence type="ECO:0000256" key="5">
    <source>
        <dbReference type="ARBA" id="ARBA00023004"/>
    </source>
</evidence>
<dbReference type="RefSeq" id="WP_249473889.1">
    <property type="nucleotide sequence ID" value="NZ_JAMBEP010000001.1"/>
</dbReference>
<accession>A0ABT0MJG1</accession>
<name>A0ABT0MJG1_9GAMM</name>
<sequence length="195" mass="21349">MTQPALAVRRESFPLLDDVIVLTDIAMASNRPERIVPALVAALQGALANIGTLPSWLLATDADAPVRRELYRSPQFGYQIVAITWATGQGSSVHDHADTWGVEAVLRGQLEVLDYRIADRQGALTELHPADHRPLPAGSVIGLLPPHDLHSCRNAGARATAVTLHIYGTRLDRVTRYTHVEEALYRAEQVRLVSV</sequence>
<dbReference type="InterPro" id="IPR011051">
    <property type="entry name" value="RmlC_Cupin_sf"/>
</dbReference>
<dbReference type="Gene3D" id="2.60.120.10">
    <property type="entry name" value="Jelly Rolls"/>
    <property type="match status" value="1"/>
</dbReference>
<evidence type="ECO:0000256" key="4">
    <source>
        <dbReference type="ARBA" id="ARBA00023002"/>
    </source>
</evidence>